<dbReference type="Gene3D" id="3.40.50.1820">
    <property type="entry name" value="alpha/beta hydrolase"/>
    <property type="match status" value="1"/>
</dbReference>
<feature type="domain" description="Dienelactone hydrolase" evidence="1">
    <location>
        <begin position="32"/>
        <end position="249"/>
    </location>
</feature>
<sequence length="250" mass="27074">MSGHNKACLCLPVAVVDDYQAKGRYETVLDTKTYITGPSDASRALLLIYDAFGYSPQLLQGADILAASLNALVVVPDFFKGKVASESWFPPDTEEKKAAIGDWFATAGNFAVHIEPMKELVQQLSTQYPSVSGKWGAFGYCWGGKMVALTSGEGTIFKTSGQTHPGMLSADDVSKINIPHIILASKDEDATAVAECKKVLEGPGKTGLVKSYPDQIHGWMAARANLKDETVRKAFEDGYKTAAEFFEQHL</sequence>
<dbReference type="Pfam" id="PF01738">
    <property type="entry name" value="DLH"/>
    <property type="match status" value="1"/>
</dbReference>
<dbReference type="GO" id="GO:0016787">
    <property type="term" value="F:hydrolase activity"/>
    <property type="evidence" value="ECO:0007669"/>
    <property type="project" value="UniProtKB-KW"/>
</dbReference>
<organism evidence="2">
    <name type="scientific">Paecilomyces divaricatus</name>
    <name type="common">Penicillium divaricatum</name>
    <dbReference type="NCBI Taxonomy" id="644132"/>
    <lineage>
        <taxon>Eukaryota</taxon>
        <taxon>Fungi</taxon>
        <taxon>Dikarya</taxon>
        <taxon>Ascomycota</taxon>
        <taxon>Pezizomycotina</taxon>
        <taxon>Eurotiomycetes</taxon>
        <taxon>Eurotiomycetidae</taxon>
        <taxon>Eurotiales</taxon>
        <taxon>Thermoascaceae</taxon>
        <taxon>Paecilomyces</taxon>
    </lineage>
</organism>
<proteinExistence type="predicted"/>
<dbReference type="InterPro" id="IPR002925">
    <property type="entry name" value="Dienelactn_hydro"/>
</dbReference>
<gene>
    <name evidence="2" type="primary">pvL11</name>
</gene>
<protein>
    <submittedName>
        <fullName evidence="2">Dienelactone hydrolase</fullName>
    </submittedName>
</protein>
<dbReference type="SUPFAM" id="SSF53474">
    <property type="entry name" value="alpha/beta-Hydrolases"/>
    <property type="match status" value="1"/>
</dbReference>
<evidence type="ECO:0000259" key="1">
    <source>
        <dbReference type="Pfam" id="PF01738"/>
    </source>
</evidence>
<dbReference type="AlphaFoldDB" id="A0A3G1IHI4"/>
<dbReference type="InterPro" id="IPR029058">
    <property type="entry name" value="AB_hydrolase_fold"/>
</dbReference>
<keyword evidence="2" id="KW-0378">Hydrolase</keyword>
<reference evidence="2" key="1">
    <citation type="journal article" date="2017" name="Chem. Commun. (Camb.)">
        <title>Genetic and chemical characterisation of the cornexistin pathway provides further insight into maleidride biosynthesis.</title>
        <authorList>
            <person name="Williams K."/>
            <person name="Szwalbe A.J."/>
            <person name="Dickson C."/>
            <person name="Desson T.R."/>
            <person name="Mulholland N.P."/>
            <person name="Vincent J.L."/>
            <person name="Clough J.M."/>
            <person name="Bailey A.M."/>
            <person name="Butts C.P."/>
            <person name="Willis C.L."/>
            <person name="Simpson T.J."/>
            <person name="Cox R.J."/>
        </authorList>
    </citation>
    <scope>NUCLEOTIDE SEQUENCE</scope>
</reference>
<dbReference type="SMR" id="A0A3G1IHI4"/>
<accession>A0A3G1IHI4</accession>
<dbReference type="PANTHER" id="PTHR47668:SF1">
    <property type="entry name" value="DIENELACTONE HYDROLASE DOMAIN-CONTAINING PROTEIN-RELATED"/>
    <property type="match status" value="1"/>
</dbReference>
<evidence type="ECO:0000313" key="2">
    <source>
        <dbReference type="EMBL" id="ASK38706.1"/>
    </source>
</evidence>
<dbReference type="EMBL" id="MF197864">
    <property type="protein sequence ID" value="ASK38706.1"/>
    <property type="molecule type" value="Genomic_DNA"/>
</dbReference>
<dbReference type="PANTHER" id="PTHR47668">
    <property type="entry name" value="DIENELACTONE HYDROLASE FAMILY PROTEIN (AFU_ORTHOLOGUE AFUA_6G01940)"/>
    <property type="match status" value="1"/>
</dbReference>
<name>A0A3G1IHI4_PAEDI</name>